<dbReference type="EMBL" id="CP001028">
    <property type="protein sequence ID" value="ACB69181.1"/>
    <property type="molecule type" value="Genomic_DNA"/>
</dbReference>
<accession>B1Z6V4</accession>
<dbReference type="Proteomes" id="UP000001680">
    <property type="component" value="Plasmid pBMC401"/>
</dbReference>
<proteinExistence type="predicted"/>
<keyword evidence="2" id="KW-0614">Plasmid</keyword>
<dbReference type="KEGG" id="bac:BamMC406_6781"/>
<sequence>MFKKRVQLISLTILASAALPLTAYAYPPDLFAVNELHFDSYRQACGLDCILEQRSVQDVATSIAAGMGINPAYVKVGLKMAFPQSRIEGEDTYYEVKYPPGYRYCSASINIISIMSASADPDRGTMVAASAQATLLSIYTWTGDPHPGEGQSSAEGWAKVTSIRREYYEEFKNKGVCSSKGETESREFMRCRGHDCREAHEGGNEVAGKAVPALKNAPDGF</sequence>
<name>B1Z6V4_BURA4</name>
<dbReference type="AlphaFoldDB" id="B1Z6V4"/>
<dbReference type="RefSeq" id="WP_012367413.1">
    <property type="nucleotide sequence ID" value="NC_010553.1"/>
</dbReference>
<feature type="chain" id="PRO_5002774405" evidence="1">
    <location>
        <begin position="26"/>
        <end position="221"/>
    </location>
</feature>
<protein>
    <submittedName>
        <fullName evidence="2">Uncharacterized protein</fullName>
    </submittedName>
</protein>
<gene>
    <name evidence="2" type="ordered locus">BamMC406_6781</name>
</gene>
<evidence type="ECO:0000313" key="3">
    <source>
        <dbReference type="Proteomes" id="UP000001680"/>
    </source>
</evidence>
<geneLocation type="plasmid" evidence="2 3">
    <name>pBMC401</name>
</geneLocation>
<evidence type="ECO:0000256" key="1">
    <source>
        <dbReference type="SAM" id="SignalP"/>
    </source>
</evidence>
<dbReference type="HOGENOM" id="CLU_1265720_0_0_4"/>
<organism evidence="2 3">
    <name type="scientific">Burkholderia ambifaria (strain MC40-6)</name>
    <dbReference type="NCBI Taxonomy" id="398577"/>
    <lineage>
        <taxon>Bacteria</taxon>
        <taxon>Pseudomonadati</taxon>
        <taxon>Pseudomonadota</taxon>
        <taxon>Betaproteobacteria</taxon>
        <taxon>Burkholderiales</taxon>
        <taxon>Burkholderiaceae</taxon>
        <taxon>Burkholderia</taxon>
        <taxon>Burkholderia cepacia complex</taxon>
    </lineage>
</organism>
<reference evidence="3" key="1">
    <citation type="submission" date="2008-04" db="EMBL/GenBank/DDBJ databases">
        <title>Complete sequence of plasmid 1 of Burkholderia ambifaria MC40-6.</title>
        <authorList>
            <person name="Copeland A."/>
            <person name="Lucas S."/>
            <person name="Lapidus A."/>
            <person name="Glavina del Rio T."/>
            <person name="Dalin E."/>
            <person name="Tice H."/>
            <person name="Pitluck S."/>
            <person name="Chain P."/>
            <person name="Malfatti S."/>
            <person name="Shin M."/>
            <person name="Vergez L."/>
            <person name="Lang D."/>
            <person name="Schmutz J."/>
            <person name="Larimer F."/>
            <person name="Land M."/>
            <person name="Hauser L."/>
            <person name="Kyrpides N."/>
            <person name="Lykidis A."/>
            <person name="Ramette A."/>
            <person name="Konstantinidis K."/>
            <person name="Tiedje J."/>
            <person name="Richardson P."/>
        </authorList>
    </citation>
    <scope>NUCLEOTIDE SEQUENCE [LARGE SCALE GENOMIC DNA]</scope>
    <source>
        <strain evidence="3">MC40-6</strain>
        <plasmid evidence="3">Plasmid pBMC401</plasmid>
    </source>
</reference>
<evidence type="ECO:0000313" key="2">
    <source>
        <dbReference type="EMBL" id="ACB69181.1"/>
    </source>
</evidence>
<feature type="signal peptide" evidence="1">
    <location>
        <begin position="1"/>
        <end position="25"/>
    </location>
</feature>
<keyword evidence="1" id="KW-0732">Signal</keyword>